<feature type="compositionally biased region" description="Acidic residues" evidence="1">
    <location>
        <begin position="32"/>
        <end position="47"/>
    </location>
</feature>
<dbReference type="SUPFAM" id="SSF46689">
    <property type="entry name" value="Homeodomain-like"/>
    <property type="match status" value="1"/>
</dbReference>
<dbReference type="Proteomes" id="UP000193719">
    <property type="component" value="Unassembled WGS sequence"/>
</dbReference>
<evidence type="ECO:0000256" key="1">
    <source>
        <dbReference type="SAM" id="MobiDB-lite"/>
    </source>
</evidence>
<feature type="compositionally biased region" description="Acidic residues" evidence="1">
    <location>
        <begin position="478"/>
        <end position="488"/>
    </location>
</feature>
<dbReference type="InterPro" id="IPR009057">
    <property type="entry name" value="Homeodomain-like_sf"/>
</dbReference>
<feature type="compositionally biased region" description="Polar residues" evidence="1">
    <location>
        <begin position="514"/>
        <end position="531"/>
    </location>
</feature>
<keyword evidence="4" id="KW-1185">Reference proteome</keyword>
<organism evidence="3 4">
    <name type="scientific">Piromyces finnis</name>
    <dbReference type="NCBI Taxonomy" id="1754191"/>
    <lineage>
        <taxon>Eukaryota</taxon>
        <taxon>Fungi</taxon>
        <taxon>Fungi incertae sedis</taxon>
        <taxon>Chytridiomycota</taxon>
        <taxon>Chytridiomycota incertae sedis</taxon>
        <taxon>Neocallimastigomycetes</taxon>
        <taxon>Neocallimastigales</taxon>
        <taxon>Neocallimastigaceae</taxon>
        <taxon>Piromyces</taxon>
    </lineage>
</organism>
<dbReference type="Gene3D" id="1.10.10.60">
    <property type="entry name" value="Homeodomain-like"/>
    <property type="match status" value="1"/>
</dbReference>
<dbReference type="SMART" id="SM00717">
    <property type="entry name" value="SANT"/>
    <property type="match status" value="1"/>
</dbReference>
<sequence length="547" mass="66128">MAKLLIRMNLYIFIMNIEDESGNSIELQNYSGDEDEIESESEIDSSDNDSVSSMDDHAKDTKIIELEDLEESYYYQVLWSAEEKEKLFQGIEKYGKWNVNKIKKLLPNKTLIDIRMYISLLHKKYKYIKNNRSHDLYSRNEIYRYYEHGISESTEEEIKEEEEKAKQLVLEEQTKFNGRHEFDLNHYQMILNLFNIQFMLALTTKVFIRKREAGIHKDTLVYIYLQYIHWLREVIKTVIVVTEKRRLKRKKKSKIYISLEDLNESFYLLNFKNYSADSPLSKLLFRKQGHLVLKSIFKIKSSFFNNDFIHPDAKKSILDEELNTWVRPYDIQSRFYHSHYNSILHDPEQFKKYVEQQKLKKTEYYQNYMEKQKNKNNKKEEKEEERREGMEDGENGQEEEGEENIKGFLNLEEDEEIIPDNEDDEEEEINIEDEEDEDINIDDNEEEEEEEEDDDDDENDNNDEENEEYENMKKNNYEEYDEPEDSIYEDIYSTDENYTDTNIEDEESHIDKLISSSFITRRSSQRISNSQKRNRESESYESNKRRR</sequence>
<dbReference type="CDD" id="cd00167">
    <property type="entry name" value="SANT"/>
    <property type="match status" value="1"/>
</dbReference>
<proteinExistence type="predicted"/>
<evidence type="ECO:0000313" key="3">
    <source>
        <dbReference type="EMBL" id="ORX51841.1"/>
    </source>
</evidence>
<dbReference type="Pfam" id="PF13921">
    <property type="entry name" value="Myb_DNA-bind_6"/>
    <property type="match status" value="1"/>
</dbReference>
<evidence type="ECO:0000259" key="2">
    <source>
        <dbReference type="SMART" id="SM00717"/>
    </source>
</evidence>
<reference evidence="3 4" key="2">
    <citation type="submission" date="2016-08" db="EMBL/GenBank/DDBJ databases">
        <title>Pervasive Adenine N6-methylation of Active Genes in Fungi.</title>
        <authorList>
            <consortium name="DOE Joint Genome Institute"/>
            <person name="Mondo S.J."/>
            <person name="Dannebaum R.O."/>
            <person name="Kuo R.C."/>
            <person name="Labutti K."/>
            <person name="Haridas S."/>
            <person name="Kuo A."/>
            <person name="Salamov A."/>
            <person name="Ahrendt S.R."/>
            <person name="Lipzen A."/>
            <person name="Sullivan W."/>
            <person name="Andreopoulos W.B."/>
            <person name="Clum A."/>
            <person name="Lindquist E."/>
            <person name="Daum C."/>
            <person name="Ramamoorthy G.K."/>
            <person name="Gryganskyi A."/>
            <person name="Culley D."/>
            <person name="Magnuson J.K."/>
            <person name="James T.Y."/>
            <person name="O'Malley M.A."/>
            <person name="Stajich J.E."/>
            <person name="Spatafora J.W."/>
            <person name="Visel A."/>
            <person name="Grigoriev I.V."/>
        </authorList>
    </citation>
    <scope>NUCLEOTIDE SEQUENCE [LARGE SCALE GENOMIC DNA]</scope>
    <source>
        <strain evidence="4">finn</strain>
    </source>
</reference>
<feature type="region of interest" description="Disordered" evidence="1">
    <location>
        <begin position="31"/>
        <end position="56"/>
    </location>
</feature>
<feature type="compositionally biased region" description="Acidic residues" evidence="1">
    <location>
        <begin position="391"/>
        <end position="402"/>
    </location>
</feature>
<dbReference type="EMBL" id="MCFH01000017">
    <property type="protein sequence ID" value="ORX51841.1"/>
    <property type="molecule type" value="Genomic_DNA"/>
</dbReference>
<dbReference type="InterPro" id="IPR001005">
    <property type="entry name" value="SANT/Myb"/>
</dbReference>
<feature type="compositionally biased region" description="Basic and acidic residues" evidence="1">
    <location>
        <begin position="533"/>
        <end position="547"/>
    </location>
</feature>
<dbReference type="AlphaFoldDB" id="A0A1Y1VBB3"/>
<feature type="compositionally biased region" description="Acidic residues" evidence="1">
    <location>
        <begin position="411"/>
        <end position="469"/>
    </location>
</feature>
<name>A0A1Y1VBB3_9FUNG</name>
<accession>A0A1Y1VBB3</accession>
<feature type="compositionally biased region" description="Basic and acidic residues" evidence="1">
    <location>
        <begin position="370"/>
        <end position="390"/>
    </location>
</feature>
<feature type="region of interest" description="Disordered" evidence="1">
    <location>
        <begin position="368"/>
        <end position="547"/>
    </location>
</feature>
<protein>
    <recommendedName>
        <fullName evidence="2">Myb-like domain-containing protein</fullName>
    </recommendedName>
</protein>
<reference evidence="3 4" key="1">
    <citation type="submission" date="2016-08" db="EMBL/GenBank/DDBJ databases">
        <title>Genomes of anaerobic fungi encode conserved fungal cellulosomes for biomass hydrolysis.</title>
        <authorList>
            <consortium name="DOE Joint Genome Institute"/>
            <person name="Haitjema C.H."/>
            <person name="Gilmore S.P."/>
            <person name="Henske J.K."/>
            <person name="Solomon K.V."/>
            <person name="De Groot R."/>
            <person name="Kuo A."/>
            <person name="Mondo S.J."/>
            <person name="Salamov A.A."/>
            <person name="Labutti K."/>
            <person name="Zhao Z."/>
            <person name="Chiniquy J."/>
            <person name="Barry K."/>
            <person name="Brewer H.M."/>
            <person name="Purvine S.O."/>
            <person name="Wright A.T."/>
            <person name="Boxma B."/>
            <person name="Van Alen T."/>
            <person name="Hackstein J.H."/>
            <person name="Baker S.E."/>
            <person name="Grigoriev I.V."/>
            <person name="O'Malley M.A."/>
        </authorList>
    </citation>
    <scope>NUCLEOTIDE SEQUENCE [LARGE SCALE GENOMIC DNA]</scope>
    <source>
        <strain evidence="4">finn</strain>
    </source>
</reference>
<dbReference type="OrthoDB" id="2240312at2759"/>
<evidence type="ECO:0000313" key="4">
    <source>
        <dbReference type="Proteomes" id="UP000193719"/>
    </source>
</evidence>
<comment type="caution">
    <text evidence="3">The sequence shown here is derived from an EMBL/GenBank/DDBJ whole genome shotgun (WGS) entry which is preliminary data.</text>
</comment>
<feature type="domain" description="Myb-like" evidence="2">
    <location>
        <begin position="75"/>
        <end position="124"/>
    </location>
</feature>
<gene>
    <name evidence="3" type="ORF">BCR36DRAFT_411796</name>
</gene>